<evidence type="ECO:0000256" key="1">
    <source>
        <dbReference type="SAM" id="Phobius"/>
    </source>
</evidence>
<feature type="transmembrane region" description="Helical" evidence="1">
    <location>
        <begin position="63"/>
        <end position="82"/>
    </location>
</feature>
<accession>A0AAD1CC12</accession>
<dbReference type="Proteomes" id="UP000217846">
    <property type="component" value="Chromosome"/>
</dbReference>
<organism evidence="2 3">
    <name type="scientific">Rickettsia japonica</name>
    <dbReference type="NCBI Taxonomy" id="35790"/>
    <lineage>
        <taxon>Bacteria</taxon>
        <taxon>Pseudomonadati</taxon>
        <taxon>Pseudomonadota</taxon>
        <taxon>Alphaproteobacteria</taxon>
        <taxon>Rickettsiales</taxon>
        <taxon>Rickettsiaceae</taxon>
        <taxon>Rickettsieae</taxon>
        <taxon>Rickettsia</taxon>
        <taxon>spotted fever group</taxon>
    </lineage>
</organism>
<sequence length="84" mass="9293">MPINLANMNTVKLLSDPKVLGVVAETIVNLGKSKFSKDKEAVGPHTSKVLEERRREIGKSGRGALVLCTFNRIIIIMALFSWKL</sequence>
<evidence type="ECO:0000313" key="2">
    <source>
        <dbReference type="EMBL" id="BAW83124.1"/>
    </source>
</evidence>
<protein>
    <submittedName>
        <fullName evidence="2">Uncharacterized protein</fullName>
    </submittedName>
</protein>
<dbReference type="EMBL" id="AP017602">
    <property type="protein sequence ID" value="BAW83124.1"/>
    <property type="molecule type" value="Genomic_DNA"/>
</dbReference>
<proteinExistence type="predicted"/>
<reference evidence="2 3" key="1">
    <citation type="journal article" date="2017" name="Genome Biol. Evol.">
        <title>Extremely Low Genomic Diversity of Rickettsia japonica Distributed in Japan.</title>
        <authorList>
            <person name="Akter A."/>
            <person name="Ooka T."/>
            <person name="Gotoh Y."/>
            <person name="Yamamoto S."/>
            <person name="Fujita H."/>
            <person name="Terasoma F."/>
            <person name="Kida K."/>
            <person name="Taira M."/>
            <person name="Nakadouzono F."/>
            <person name="Gokuden M."/>
            <person name="Hirano M."/>
            <person name="Miyashiro M."/>
            <person name="Inari K."/>
            <person name="Shimazu Y."/>
            <person name="Tabara K."/>
            <person name="Toyoda A."/>
            <person name="Yoshimura D."/>
            <person name="Itoh T."/>
            <person name="Kitano T."/>
            <person name="Sato M.P."/>
            <person name="Katsura K."/>
            <person name="Mondal S.I."/>
            <person name="Ogura Y."/>
            <person name="Ando S."/>
            <person name="Hayashi T."/>
        </authorList>
    </citation>
    <scope>NUCLEOTIDE SEQUENCE [LARGE SCALE GENOMIC DNA]</scope>
    <source>
        <strain evidence="2 3">YH_M</strain>
    </source>
</reference>
<gene>
    <name evidence="2" type="ORF">RJYHM_0909</name>
</gene>
<dbReference type="AlphaFoldDB" id="A0AAD1CC12"/>
<keyword evidence="1" id="KW-1133">Transmembrane helix</keyword>
<keyword evidence="1" id="KW-0472">Membrane</keyword>
<name>A0AAD1CC12_RICJA</name>
<keyword evidence="1" id="KW-0812">Transmembrane</keyword>
<evidence type="ECO:0000313" key="3">
    <source>
        <dbReference type="Proteomes" id="UP000217846"/>
    </source>
</evidence>